<gene>
    <name evidence="2" type="ORF">BDV96DRAFT_80555</name>
</gene>
<evidence type="ECO:0000256" key="1">
    <source>
        <dbReference type="SAM" id="Phobius"/>
    </source>
</evidence>
<dbReference type="EMBL" id="ML977323">
    <property type="protein sequence ID" value="KAF2115482.1"/>
    <property type="molecule type" value="Genomic_DNA"/>
</dbReference>
<dbReference type="Proteomes" id="UP000799770">
    <property type="component" value="Unassembled WGS sequence"/>
</dbReference>
<sequence>MHPYSSIRVHDQLLISSWFSYSTHHDGSSMASLPTNHPRYTELNHGLPGWIVPPFLALYLILHWNLLVGTLSLWRSLFACFHHGVRIMATAGLPVACLHTVIGTALSLCSLSDSMVGGGMHGQTVVENGTVYHLT</sequence>
<keyword evidence="3" id="KW-1185">Reference proteome</keyword>
<organism evidence="2 3">
    <name type="scientific">Lophiotrema nucula</name>
    <dbReference type="NCBI Taxonomy" id="690887"/>
    <lineage>
        <taxon>Eukaryota</taxon>
        <taxon>Fungi</taxon>
        <taxon>Dikarya</taxon>
        <taxon>Ascomycota</taxon>
        <taxon>Pezizomycotina</taxon>
        <taxon>Dothideomycetes</taxon>
        <taxon>Pleosporomycetidae</taxon>
        <taxon>Pleosporales</taxon>
        <taxon>Lophiotremataceae</taxon>
        <taxon>Lophiotrema</taxon>
    </lineage>
</organism>
<feature type="transmembrane region" description="Helical" evidence="1">
    <location>
        <begin position="50"/>
        <end position="74"/>
    </location>
</feature>
<keyword evidence="1" id="KW-1133">Transmembrane helix</keyword>
<evidence type="ECO:0000313" key="3">
    <source>
        <dbReference type="Proteomes" id="UP000799770"/>
    </source>
</evidence>
<protein>
    <submittedName>
        <fullName evidence="2">Uncharacterized protein</fullName>
    </submittedName>
</protein>
<dbReference type="AlphaFoldDB" id="A0A6A5Z7T7"/>
<reference evidence="2" key="1">
    <citation type="journal article" date="2020" name="Stud. Mycol.">
        <title>101 Dothideomycetes genomes: a test case for predicting lifestyles and emergence of pathogens.</title>
        <authorList>
            <person name="Haridas S."/>
            <person name="Albert R."/>
            <person name="Binder M."/>
            <person name="Bloem J."/>
            <person name="Labutti K."/>
            <person name="Salamov A."/>
            <person name="Andreopoulos B."/>
            <person name="Baker S."/>
            <person name="Barry K."/>
            <person name="Bills G."/>
            <person name="Bluhm B."/>
            <person name="Cannon C."/>
            <person name="Castanera R."/>
            <person name="Culley D."/>
            <person name="Daum C."/>
            <person name="Ezra D."/>
            <person name="Gonzalez J."/>
            <person name="Henrissat B."/>
            <person name="Kuo A."/>
            <person name="Liang C."/>
            <person name="Lipzen A."/>
            <person name="Lutzoni F."/>
            <person name="Magnuson J."/>
            <person name="Mondo S."/>
            <person name="Nolan M."/>
            <person name="Ohm R."/>
            <person name="Pangilinan J."/>
            <person name="Park H.-J."/>
            <person name="Ramirez L."/>
            <person name="Alfaro M."/>
            <person name="Sun H."/>
            <person name="Tritt A."/>
            <person name="Yoshinaga Y."/>
            <person name="Zwiers L.-H."/>
            <person name="Turgeon B."/>
            <person name="Goodwin S."/>
            <person name="Spatafora J."/>
            <person name="Crous P."/>
            <person name="Grigoriev I."/>
        </authorList>
    </citation>
    <scope>NUCLEOTIDE SEQUENCE</scope>
    <source>
        <strain evidence="2">CBS 627.86</strain>
    </source>
</reference>
<keyword evidence="1" id="KW-0812">Transmembrane</keyword>
<evidence type="ECO:0000313" key="2">
    <source>
        <dbReference type="EMBL" id="KAF2115482.1"/>
    </source>
</evidence>
<keyword evidence="1" id="KW-0472">Membrane</keyword>
<name>A0A6A5Z7T7_9PLEO</name>
<proteinExistence type="predicted"/>
<feature type="transmembrane region" description="Helical" evidence="1">
    <location>
        <begin position="86"/>
        <end position="108"/>
    </location>
</feature>
<accession>A0A6A5Z7T7</accession>